<evidence type="ECO:0000256" key="4">
    <source>
        <dbReference type="ARBA" id="ARBA00022840"/>
    </source>
</evidence>
<dbReference type="PROSITE" id="PS00455">
    <property type="entry name" value="AMP_BINDING"/>
    <property type="match status" value="1"/>
</dbReference>
<evidence type="ECO:0000313" key="7">
    <source>
        <dbReference type="EMBL" id="SFU23746.1"/>
    </source>
</evidence>
<keyword evidence="4" id="KW-0067">ATP-binding</keyword>
<dbReference type="Gene3D" id="3.30.300.30">
    <property type="match status" value="1"/>
</dbReference>
<dbReference type="InterPro" id="IPR020845">
    <property type="entry name" value="AMP-binding_CS"/>
</dbReference>
<evidence type="ECO:0000256" key="2">
    <source>
        <dbReference type="ARBA" id="ARBA00022598"/>
    </source>
</evidence>
<dbReference type="InterPro" id="IPR042099">
    <property type="entry name" value="ANL_N_sf"/>
</dbReference>
<dbReference type="Pfam" id="PF00501">
    <property type="entry name" value="AMP-binding"/>
    <property type="match status" value="1"/>
</dbReference>
<keyword evidence="3" id="KW-0547">Nucleotide-binding</keyword>
<dbReference type="Pfam" id="PF13193">
    <property type="entry name" value="AMP-binding_C"/>
    <property type="match status" value="1"/>
</dbReference>
<dbReference type="Gene3D" id="3.40.50.12780">
    <property type="entry name" value="N-terminal domain of ligase-like"/>
    <property type="match status" value="1"/>
</dbReference>
<name>A0A1I7EIK8_9BURK</name>
<dbReference type="NCBIfam" id="NF004808">
    <property type="entry name" value="PRK06155.1"/>
    <property type="match status" value="1"/>
</dbReference>
<dbReference type="AlphaFoldDB" id="A0A1I7EIK8"/>
<dbReference type="GO" id="GO:0005324">
    <property type="term" value="F:long-chain fatty acid transmembrane transporter activity"/>
    <property type="evidence" value="ECO:0007669"/>
    <property type="project" value="TreeGrafter"/>
</dbReference>
<evidence type="ECO:0000256" key="3">
    <source>
        <dbReference type="ARBA" id="ARBA00022741"/>
    </source>
</evidence>
<dbReference type="InterPro" id="IPR000873">
    <property type="entry name" value="AMP-dep_synth/lig_dom"/>
</dbReference>
<dbReference type="GO" id="GO:0004467">
    <property type="term" value="F:long-chain fatty acid-CoA ligase activity"/>
    <property type="evidence" value="ECO:0007669"/>
    <property type="project" value="TreeGrafter"/>
</dbReference>
<dbReference type="PANTHER" id="PTHR43107:SF15">
    <property type="entry name" value="FATTY ACID TRANSPORT PROTEIN 3, ISOFORM A"/>
    <property type="match status" value="1"/>
</dbReference>
<keyword evidence="2 7" id="KW-0436">Ligase</keyword>
<protein>
    <submittedName>
        <fullName evidence="7">Crotonobetaine/carnitine-CoA ligase</fullName>
    </submittedName>
</protein>
<dbReference type="InterPro" id="IPR025110">
    <property type="entry name" value="AMP-bd_C"/>
</dbReference>
<evidence type="ECO:0000259" key="5">
    <source>
        <dbReference type="Pfam" id="PF00501"/>
    </source>
</evidence>
<dbReference type="InterPro" id="IPR045851">
    <property type="entry name" value="AMP-bd_C_sf"/>
</dbReference>
<dbReference type="GO" id="GO:0005886">
    <property type="term" value="C:plasma membrane"/>
    <property type="evidence" value="ECO:0007669"/>
    <property type="project" value="TreeGrafter"/>
</dbReference>
<accession>A0A1I7EIK8</accession>
<evidence type="ECO:0000313" key="8">
    <source>
        <dbReference type="Proteomes" id="UP000198844"/>
    </source>
</evidence>
<dbReference type="SUPFAM" id="SSF56801">
    <property type="entry name" value="Acetyl-CoA synthetase-like"/>
    <property type="match status" value="1"/>
</dbReference>
<sequence length="541" mass="59263">MGNIHMPAAICSQAPGSNTTRLTLPEMLAARAARNPHAPLFSDRSTQWTGAEALDIATRRAGSLAAQGVGRGDRVALLCTNRSEFMEIILGCAWLGAIAVPINTASRGLQLEHILRNSGARLVVAETHLVDAVYALDPGDLAVESVWLIGQEPTAAPAYSVRSVPLPLRSEPVAAAELADSDPLAILYTSGTSGLSKGVICSHAQFYWWGRHTADYLGVTAGDVLYTCLPLFHTNALNFFFQALTHDAELVVDRRFSASGFFDALVETKATITSVLGAMVPILLSRAVSPNERAHRVRIALAPGVPGQFQHEFTERCGIALLDGYGSTETNFVIGAHIDAQRPGFMGKLTEGFDARVVDEHDHPVPDGEAGELIVRADEPCALASGYFGMPEKTVEAWRNLWFHTGDRVVREADGYYRFIDRQKDAIRRRGENISSYEVEQALLSHPSVEIAAVFAVRSELAEDEVMASLVLCDNATLEPLDLIQYCEPRLPYFAVPRFLDFVRELPRTENGKIQKYKLREAGVTESTWDLEKSGYRLKRS</sequence>
<reference evidence="7 8" key="1">
    <citation type="submission" date="2016-10" db="EMBL/GenBank/DDBJ databases">
        <authorList>
            <person name="de Groot N.N."/>
        </authorList>
    </citation>
    <scope>NUCLEOTIDE SEQUENCE [LARGE SCALE GENOMIC DNA]</scope>
    <source>
        <strain evidence="7 8">LMG 27731</strain>
    </source>
</reference>
<dbReference type="Proteomes" id="UP000198844">
    <property type="component" value="Unassembled WGS sequence"/>
</dbReference>
<dbReference type="EMBL" id="FPBH01000022">
    <property type="protein sequence ID" value="SFU23746.1"/>
    <property type="molecule type" value="Genomic_DNA"/>
</dbReference>
<proteinExistence type="inferred from homology"/>
<dbReference type="GO" id="GO:0005524">
    <property type="term" value="F:ATP binding"/>
    <property type="evidence" value="ECO:0007669"/>
    <property type="project" value="UniProtKB-KW"/>
</dbReference>
<evidence type="ECO:0000256" key="1">
    <source>
        <dbReference type="ARBA" id="ARBA00006432"/>
    </source>
</evidence>
<evidence type="ECO:0000259" key="6">
    <source>
        <dbReference type="Pfam" id="PF13193"/>
    </source>
</evidence>
<feature type="domain" description="AMP-binding enzyme C-terminal" evidence="6">
    <location>
        <begin position="438"/>
        <end position="513"/>
    </location>
</feature>
<comment type="similarity">
    <text evidence="1">Belongs to the ATP-dependent AMP-binding enzyme family.</text>
</comment>
<dbReference type="GO" id="GO:0044539">
    <property type="term" value="P:long-chain fatty acid import into cell"/>
    <property type="evidence" value="ECO:0007669"/>
    <property type="project" value="TreeGrafter"/>
</dbReference>
<dbReference type="PANTHER" id="PTHR43107">
    <property type="entry name" value="LONG-CHAIN FATTY ACID TRANSPORT PROTEIN"/>
    <property type="match status" value="1"/>
</dbReference>
<organism evidence="7 8">
    <name type="scientific">Paraburkholderia aspalathi</name>
    <dbReference type="NCBI Taxonomy" id="1324617"/>
    <lineage>
        <taxon>Bacteria</taxon>
        <taxon>Pseudomonadati</taxon>
        <taxon>Pseudomonadota</taxon>
        <taxon>Betaproteobacteria</taxon>
        <taxon>Burkholderiales</taxon>
        <taxon>Burkholderiaceae</taxon>
        <taxon>Paraburkholderia</taxon>
    </lineage>
</organism>
<feature type="domain" description="AMP-dependent synthetase/ligase" evidence="5">
    <location>
        <begin position="29"/>
        <end position="388"/>
    </location>
</feature>
<gene>
    <name evidence="7" type="ORF">SAMN05192563_1022140</name>
</gene>